<evidence type="ECO:0000256" key="1">
    <source>
        <dbReference type="SAM" id="Phobius"/>
    </source>
</evidence>
<proteinExistence type="predicted"/>
<feature type="transmembrane region" description="Helical" evidence="1">
    <location>
        <begin position="114"/>
        <end position="138"/>
    </location>
</feature>
<gene>
    <name evidence="2" type="ORF">CVIRNUC_003589</name>
</gene>
<keyword evidence="1" id="KW-0812">Transmembrane</keyword>
<name>A0AAV1I043_9CHLO</name>
<evidence type="ECO:0000313" key="2">
    <source>
        <dbReference type="EMBL" id="CAK0768689.1"/>
    </source>
</evidence>
<sequence>MPRAFSKIGVAANVLIGILLVLQTAKSALLARWSAPSPSLQKNFVNGMSIVSIVLNPLLALMLLRAPATTLPGALLVMGLIALLSIDAIGGYVYKSIASDPDLDSKVAAGLQNIYLYICTSYLALLTLRAVVYAVILVP</sequence>
<dbReference type="EMBL" id="CAUYUE010000004">
    <property type="protein sequence ID" value="CAK0768689.1"/>
    <property type="molecule type" value="Genomic_DNA"/>
</dbReference>
<keyword evidence="1" id="KW-0472">Membrane</keyword>
<dbReference type="AlphaFoldDB" id="A0AAV1I043"/>
<keyword evidence="3" id="KW-1185">Reference proteome</keyword>
<feature type="transmembrane region" description="Helical" evidence="1">
    <location>
        <begin position="43"/>
        <end position="64"/>
    </location>
</feature>
<organism evidence="2 3">
    <name type="scientific">Coccomyxa viridis</name>
    <dbReference type="NCBI Taxonomy" id="1274662"/>
    <lineage>
        <taxon>Eukaryota</taxon>
        <taxon>Viridiplantae</taxon>
        <taxon>Chlorophyta</taxon>
        <taxon>core chlorophytes</taxon>
        <taxon>Trebouxiophyceae</taxon>
        <taxon>Trebouxiophyceae incertae sedis</taxon>
        <taxon>Coccomyxaceae</taxon>
        <taxon>Coccomyxa</taxon>
    </lineage>
</organism>
<keyword evidence="1" id="KW-1133">Transmembrane helix</keyword>
<reference evidence="2 3" key="1">
    <citation type="submission" date="2023-10" db="EMBL/GenBank/DDBJ databases">
        <authorList>
            <person name="Maclean D."/>
            <person name="Macfadyen A."/>
        </authorList>
    </citation>
    <scope>NUCLEOTIDE SEQUENCE [LARGE SCALE GENOMIC DNA]</scope>
</reference>
<comment type="caution">
    <text evidence="2">The sequence shown here is derived from an EMBL/GenBank/DDBJ whole genome shotgun (WGS) entry which is preliminary data.</text>
</comment>
<feature type="transmembrane region" description="Helical" evidence="1">
    <location>
        <begin position="71"/>
        <end position="94"/>
    </location>
</feature>
<protein>
    <submittedName>
        <fullName evidence="2">Uncharacterized protein</fullName>
    </submittedName>
</protein>
<accession>A0AAV1I043</accession>
<dbReference type="Proteomes" id="UP001314263">
    <property type="component" value="Unassembled WGS sequence"/>
</dbReference>
<evidence type="ECO:0000313" key="3">
    <source>
        <dbReference type="Proteomes" id="UP001314263"/>
    </source>
</evidence>